<sequence>MVEKALGLAQRIRKKITDGKQDSAVRVSTAVLEVNRREIPLLLFSPVQILFGFSPASTLEDNFPMERRKVLAAAPTTGSIIVYLEEDEDSEKVVNYAKKNKEIVDRVGTI</sequence>
<evidence type="ECO:0000313" key="1">
    <source>
        <dbReference type="EMBL" id="RKF84327.1"/>
    </source>
</evidence>
<proteinExistence type="predicted"/>
<reference evidence="1 2" key="1">
    <citation type="journal article" date="2018" name="BMC Genomics">
        <title>Comparative genome analyses reveal sequence features reflecting distinct modes of host-adaptation between dicot and monocot powdery mildew.</title>
        <authorList>
            <person name="Wu Y."/>
            <person name="Ma X."/>
            <person name="Pan Z."/>
            <person name="Kale S.D."/>
            <person name="Song Y."/>
            <person name="King H."/>
            <person name="Zhang Q."/>
            <person name="Presley C."/>
            <person name="Deng X."/>
            <person name="Wei C.I."/>
            <person name="Xiao S."/>
        </authorList>
    </citation>
    <scope>NUCLEOTIDE SEQUENCE [LARGE SCALE GENOMIC DNA]</scope>
    <source>
        <strain evidence="1">UMSG1</strain>
    </source>
</reference>
<name>A0A420JC63_9PEZI</name>
<dbReference type="EMBL" id="MCBS01011533">
    <property type="protein sequence ID" value="RKF84327.1"/>
    <property type="molecule type" value="Genomic_DNA"/>
</dbReference>
<gene>
    <name evidence="1" type="ORF">GcM1_115006</name>
</gene>
<evidence type="ECO:0000313" key="2">
    <source>
        <dbReference type="Proteomes" id="UP000285326"/>
    </source>
</evidence>
<organism evidence="1 2">
    <name type="scientific">Golovinomyces cichoracearum</name>
    <dbReference type="NCBI Taxonomy" id="62708"/>
    <lineage>
        <taxon>Eukaryota</taxon>
        <taxon>Fungi</taxon>
        <taxon>Dikarya</taxon>
        <taxon>Ascomycota</taxon>
        <taxon>Pezizomycotina</taxon>
        <taxon>Leotiomycetes</taxon>
        <taxon>Erysiphales</taxon>
        <taxon>Erysiphaceae</taxon>
        <taxon>Golovinomyces</taxon>
    </lineage>
</organism>
<accession>A0A420JC63</accession>
<comment type="caution">
    <text evidence="1">The sequence shown here is derived from an EMBL/GenBank/DDBJ whole genome shotgun (WGS) entry which is preliminary data.</text>
</comment>
<protein>
    <submittedName>
        <fullName evidence="1">Uncharacterized protein</fullName>
    </submittedName>
</protein>
<dbReference type="AlphaFoldDB" id="A0A420JC63"/>
<dbReference type="Proteomes" id="UP000285326">
    <property type="component" value="Unassembled WGS sequence"/>
</dbReference>